<name>A0A4R6CQT2_9LACO</name>
<sequence length="72" mass="8199">MFYLLEKRRDIENFSMSFLVDALGGKVQKKVKLVKFLVKDIVSVVISFNLVMLAIIFGFIVLSAIAVLPVWH</sequence>
<proteinExistence type="predicted"/>
<feature type="transmembrane region" description="Helical" evidence="1">
    <location>
        <begin position="41"/>
        <end position="71"/>
    </location>
</feature>
<comment type="caution">
    <text evidence="2">The sequence shown here is derived from an EMBL/GenBank/DDBJ whole genome shotgun (WGS) entry which is preliminary data.</text>
</comment>
<reference evidence="2 3" key="1">
    <citation type="submission" date="2017-06" db="EMBL/GenBank/DDBJ databases">
        <authorList>
            <person name="Swanenburg J."/>
            <person name="Kort R."/>
        </authorList>
    </citation>
    <scope>NUCLEOTIDE SEQUENCE [LARGE SCALE GENOMIC DNA]</scope>
    <source>
        <strain evidence="2 3">RL05</strain>
    </source>
</reference>
<protein>
    <submittedName>
        <fullName evidence="2">Uncharacterized protein</fullName>
    </submittedName>
</protein>
<accession>A0A4R6CQT2</accession>
<keyword evidence="1" id="KW-0472">Membrane</keyword>
<evidence type="ECO:0000313" key="2">
    <source>
        <dbReference type="EMBL" id="TDN29191.1"/>
    </source>
</evidence>
<gene>
    <name evidence="2" type="ORF">CEE75_11475</name>
</gene>
<dbReference type="Proteomes" id="UP000295195">
    <property type="component" value="Unassembled WGS sequence"/>
</dbReference>
<evidence type="ECO:0000256" key="1">
    <source>
        <dbReference type="SAM" id="Phobius"/>
    </source>
</evidence>
<keyword evidence="1" id="KW-0812">Transmembrane</keyword>
<dbReference type="AlphaFoldDB" id="A0A4R6CQT2"/>
<organism evidence="2 3">
    <name type="scientific">Lactobacillus crispatus</name>
    <dbReference type="NCBI Taxonomy" id="47770"/>
    <lineage>
        <taxon>Bacteria</taxon>
        <taxon>Bacillati</taxon>
        <taxon>Bacillota</taxon>
        <taxon>Bacilli</taxon>
        <taxon>Lactobacillales</taxon>
        <taxon>Lactobacillaceae</taxon>
        <taxon>Lactobacillus</taxon>
    </lineage>
</organism>
<dbReference type="EMBL" id="NKLP01000232">
    <property type="protein sequence ID" value="TDN29191.1"/>
    <property type="molecule type" value="Genomic_DNA"/>
</dbReference>
<keyword evidence="1" id="KW-1133">Transmembrane helix</keyword>
<evidence type="ECO:0000313" key="3">
    <source>
        <dbReference type="Proteomes" id="UP000295195"/>
    </source>
</evidence>